<organism evidence="7 8">
    <name type="scientific">Ferrimonas balearica (strain DSM 9799 / CCM 4581 / KCTC 23876 / PAT)</name>
    <dbReference type="NCBI Taxonomy" id="550540"/>
    <lineage>
        <taxon>Bacteria</taxon>
        <taxon>Pseudomonadati</taxon>
        <taxon>Pseudomonadota</taxon>
        <taxon>Gammaproteobacteria</taxon>
        <taxon>Alteromonadales</taxon>
        <taxon>Ferrimonadaceae</taxon>
        <taxon>Ferrimonas</taxon>
    </lineage>
</organism>
<dbReference type="GO" id="GO:0043565">
    <property type="term" value="F:sequence-specific DNA binding"/>
    <property type="evidence" value="ECO:0007669"/>
    <property type="project" value="InterPro"/>
</dbReference>
<dbReference type="Pfam" id="PF02311">
    <property type="entry name" value="AraC_binding"/>
    <property type="match status" value="1"/>
</dbReference>
<sequence>MSDLQHYALPLAPSDGTIYIHSEEIAPETTFQSHRHPWGQLNMVDSGVVELTVAGEVFLSPPQYAIWIPADIEHTSYSRQRVAYRAVYVNQDWARTLPDAPCMLMVSPLVRAIMADFAGREVDIPKTPADRRLARVLVDQLALAEPLAAYLPSTSDPMLTPILEALQADPANNDTLAQWARRRHTTERTLARRCQRELRMSFSDWRSRLRFLTSLGMLKKGLSVKEVALELGYSSSSAFITLFRRHAGTSPEQYRRTRGLKEGRALE</sequence>
<keyword evidence="3" id="KW-0238">DNA-binding</keyword>
<dbReference type="AlphaFoldDB" id="E1SPY2"/>
<dbReference type="HOGENOM" id="CLU_000445_87_0_6"/>
<dbReference type="PANTHER" id="PTHR11019">
    <property type="entry name" value="HTH-TYPE TRANSCRIPTIONAL REGULATOR NIMR"/>
    <property type="match status" value="1"/>
</dbReference>
<dbReference type="Proteomes" id="UP000006683">
    <property type="component" value="Chromosome"/>
</dbReference>
<evidence type="ECO:0000256" key="4">
    <source>
        <dbReference type="ARBA" id="ARBA00023159"/>
    </source>
</evidence>
<evidence type="ECO:0000313" key="7">
    <source>
        <dbReference type="EMBL" id="ADN75777.1"/>
    </source>
</evidence>
<keyword evidence="8" id="KW-1185">Reference proteome</keyword>
<protein>
    <submittedName>
        <fullName evidence="7">Transcriptional regulator, AraC family</fullName>
    </submittedName>
</protein>
<gene>
    <name evidence="7" type="ordered locus">Fbal_1573</name>
</gene>
<evidence type="ECO:0000256" key="2">
    <source>
        <dbReference type="ARBA" id="ARBA00023015"/>
    </source>
</evidence>
<dbReference type="Pfam" id="PF12833">
    <property type="entry name" value="HTH_18"/>
    <property type="match status" value="1"/>
</dbReference>
<dbReference type="CDD" id="cd06124">
    <property type="entry name" value="cupin_NimR-like_N"/>
    <property type="match status" value="1"/>
</dbReference>
<dbReference type="FunFam" id="1.10.10.60:FF:000132">
    <property type="entry name" value="AraC family transcriptional regulator"/>
    <property type="match status" value="1"/>
</dbReference>
<dbReference type="STRING" id="550540.Fbal_1573"/>
<accession>E1SPY2</accession>
<keyword evidence="5" id="KW-0804">Transcription</keyword>
<dbReference type="RefSeq" id="WP_013345083.1">
    <property type="nucleotide sequence ID" value="NC_014541.1"/>
</dbReference>
<dbReference type="PROSITE" id="PS01124">
    <property type="entry name" value="HTH_ARAC_FAMILY_2"/>
    <property type="match status" value="1"/>
</dbReference>
<dbReference type="OrthoDB" id="5949386at2"/>
<dbReference type="InterPro" id="IPR020449">
    <property type="entry name" value="Tscrpt_reg_AraC-type_HTH"/>
</dbReference>
<feature type="domain" description="HTH araC/xylS-type" evidence="6">
    <location>
        <begin position="160"/>
        <end position="257"/>
    </location>
</feature>
<reference evidence="7 8" key="1">
    <citation type="journal article" date="2010" name="Stand. Genomic Sci.">
        <title>Complete genome sequence of Ferrimonas balearica type strain (PAT).</title>
        <authorList>
            <person name="Nolan M."/>
            <person name="Sikorski J."/>
            <person name="Davenport K."/>
            <person name="Lucas S."/>
            <person name="Glavina Del Rio T."/>
            <person name="Tice H."/>
            <person name="Cheng J."/>
            <person name="Goodwin L."/>
            <person name="Pitluck S."/>
            <person name="Liolios K."/>
            <person name="Ivanova N."/>
            <person name="Mavromatis K."/>
            <person name="Ovchinnikova G."/>
            <person name="Pati A."/>
            <person name="Chen A."/>
            <person name="Palaniappan K."/>
            <person name="Land M."/>
            <person name="Hauser L."/>
            <person name="Chang Y."/>
            <person name="Jeffries C."/>
            <person name="Tapia R."/>
            <person name="Brettin T."/>
            <person name="Detter J."/>
            <person name="Han C."/>
            <person name="Yasawong M."/>
            <person name="Rohde M."/>
            <person name="Tindall B."/>
            <person name="Goker M."/>
            <person name="Woyke T."/>
            <person name="Bristow J."/>
            <person name="Eisen J."/>
            <person name="Markowitz V."/>
            <person name="Hugenholtz P."/>
            <person name="Kyrpides N."/>
            <person name="Klenk H."/>
            <person name="Lapidus A."/>
        </authorList>
    </citation>
    <scope>NUCLEOTIDE SEQUENCE [LARGE SCALE GENOMIC DNA]</scope>
    <source>
        <strain evidence="8">DSM 9799 / CCM 4581 / KCTC 23876 / PAT</strain>
    </source>
</reference>
<evidence type="ECO:0000313" key="8">
    <source>
        <dbReference type="Proteomes" id="UP000006683"/>
    </source>
</evidence>
<dbReference type="InterPro" id="IPR003313">
    <property type="entry name" value="AraC-bd"/>
</dbReference>
<dbReference type="InterPro" id="IPR011051">
    <property type="entry name" value="RmlC_Cupin_sf"/>
</dbReference>
<dbReference type="SMART" id="SM00342">
    <property type="entry name" value="HTH_ARAC"/>
    <property type="match status" value="1"/>
</dbReference>
<dbReference type="SUPFAM" id="SSF51182">
    <property type="entry name" value="RmlC-like cupins"/>
    <property type="match status" value="1"/>
</dbReference>
<dbReference type="Gene3D" id="2.60.120.10">
    <property type="entry name" value="Jelly Rolls"/>
    <property type="match status" value="1"/>
</dbReference>
<dbReference type="InterPro" id="IPR009057">
    <property type="entry name" value="Homeodomain-like_sf"/>
</dbReference>
<evidence type="ECO:0000256" key="3">
    <source>
        <dbReference type="ARBA" id="ARBA00023125"/>
    </source>
</evidence>
<dbReference type="KEGG" id="fbl:Fbal_1573"/>
<evidence type="ECO:0000259" key="6">
    <source>
        <dbReference type="PROSITE" id="PS01124"/>
    </source>
</evidence>
<dbReference type="Gene3D" id="1.10.10.60">
    <property type="entry name" value="Homeodomain-like"/>
    <property type="match status" value="1"/>
</dbReference>
<keyword evidence="2" id="KW-0805">Transcription regulation</keyword>
<keyword evidence="1" id="KW-0678">Repressor</keyword>
<dbReference type="InterPro" id="IPR018060">
    <property type="entry name" value="HTH_AraC"/>
</dbReference>
<evidence type="ECO:0000256" key="1">
    <source>
        <dbReference type="ARBA" id="ARBA00022491"/>
    </source>
</evidence>
<dbReference type="eggNOG" id="COG2207">
    <property type="taxonomic scope" value="Bacteria"/>
</dbReference>
<dbReference type="GO" id="GO:0003700">
    <property type="term" value="F:DNA-binding transcription factor activity"/>
    <property type="evidence" value="ECO:0007669"/>
    <property type="project" value="InterPro"/>
</dbReference>
<dbReference type="eggNOG" id="COG1917">
    <property type="taxonomic scope" value="Bacteria"/>
</dbReference>
<dbReference type="GeneID" id="67181788"/>
<evidence type="ECO:0000256" key="5">
    <source>
        <dbReference type="ARBA" id="ARBA00023163"/>
    </source>
</evidence>
<dbReference type="PRINTS" id="PR00032">
    <property type="entry name" value="HTHARAC"/>
</dbReference>
<dbReference type="InterPro" id="IPR014710">
    <property type="entry name" value="RmlC-like_jellyroll"/>
</dbReference>
<dbReference type="SUPFAM" id="SSF46689">
    <property type="entry name" value="Homeodomain-like"/>
    <property type="match status" value="1"/>
</dbReference>
<keyword evidence="4" id="KW-0010">Activator</keyword>
<proteinExistence type="predicted"/>
<name>E1SPY2_FERBD</name>
<dbReference type="PANTHER" id="PTHR11019:SF190">
    <property type="entry name" value="ARAC-FAMILY REGULATORY PROTEIN"/>
    <property type="match status" value="1"/>
</dbReference>
<dbReference type="EMBL" id="CP002209">
    <property type="protein sequence ID" value="ADN75777.1"/>
    <property type="molecule type" value="Genomic_DNA"/>
</dbReference>